<dbReference type="InterPro" id="IPR010610">
    <property type="entry name" value="EryCIII-like_C"/>
</dbReference>
<evidence type="ECO:0000313" key="3">
    <source>
        <dbReference type="Proteomes" id="UP000192534"/>
    </source>
</evidence>
<dbReference type="PANTHER" id="PTHR48050">
    <property type="entry name" value="STEROL 3-BETA-GLUCOSYLTRANSFERASE"/>
    <property type="match status" value="1"/>
</dbReference>
<dbReference type="RefSeq" id="WP_083121765.1">
    <property type="nucleotide sequence ID" value="NZ_JACKUO010000035.1"/>
</dbReference>
<proteinExistence type="predicted"/>
<dbReference type="InterPro" id="IPR050426">
    <property type="entry name" value="Glycosyltransferase_28"/>
</dbReference>
<dbReference type="EMBL" id="MVIH01000015">
    <property type="protein sequence ID" value="ORB49256.1"/>
    <property type="molecule type" value="Genomic_DNA"/>
</dbReference>
<sequence length="422" mass="45954">MRFVLPSHGGRGDIEPTVVVGRELQRRGHEVQVAVPPNLVDFVSGLGLPAIPYGADSRAMADLQRDYWTCLFRSPWRAKELDRVGRQIGEFLSRCWPAEENRKLAELAEGADLILGGLGFEQFAANVAECHNIPFATLQFYPVRANGQLLRFMPDRVGRAAMTAYEKLSWSGVVREIEDAQRQELGLPKAQAPWPQRIADYRSLEIQAYEQIYFPGLAAEWARFDGLRPFVGTLALELPTEADEEVLAWIAEGAPPIFFGFGSIPVGSAADTFTMIGNVCARLGQRALVAAGGTDTSKIPHFDHVKVVGAMNYATIFPACRAVVHHGGSGTLAAGLRAGLPTLVLWTLPDQPFFGAAVKRLKVGAAQRLSTTTEKSLAEKLGRILRPEYSVGARAVATRMSKPQGSSMAAADLVEDFARSHS</sequence>
<accession>A0A1X0IMC1</accession>
<dbReference type="OrthoDB" id="3253247at2"/>
<reference evidence="2 3" key="1">
    <citation type="submission" date="2016-12" db="EMBL/GenBank/DDBJ databases">
        <title>The new phylogeny of genus Mycobacterium.</title>
        <authorList>
            <person name="Tortoli E."/>
            <person name="Trovato A."/>
            <person name="Cirillo D.M."/>
        </authorList>
    </citation>
    <scope>NUCLEOTIDE SEQUENCE [LARGE SCALE GENOMIC DNA]</scope>
    <source>
        <strain evidence="2 3">DSM 44223</strain>
    </source>
</reference>
<dbReference type="InterPro" id="IPR002213">
    <property type="entry name" value="UDP_glucos_trans"/>
</dbReference>
<dbReference type="GO" id="GO:0017000">
    <property type="term" value="P:antibiotic biosynthetic process"/>
    <property type="evidence" value="ECO:0007669"/>
    <property type="project" value="UniProtKB-ARBA"/>
</dbReference>
<keyword evidence="3" id="KW-1185">Reference proteome</keyword>
<comment type="caution">
    <text evidence="2">The sequence shown here is derived from an EMBL/GenBank/DDBJ whole genome shotgun (WGS) entry which is preliminary data.</text>
</comment>
<dbReference type="GO" id="GO:0008194">
    <property type="term" value="F:UDP-glycosyltransferase activity"/>
    <property type="evidence" value="ECO:0007669"/>
    <property type="project" value="InterPro"/>
</dbReference>
<dbReference type="SUPFAM" id="SSF53756">
    <property type="entry name" value="UDP-Glycosyltransferase/glycogen phosphorylase"/>
    <property type="match status" value="1"/>
</dbReference>
<dbReference type="FunFam" id="3.40.50.2000:FF:000009">
    <property type="entry name" value="Sterol 3-beta-glucosyltransferase UGT80A2"/>
    <property type="match status" value="1"/>
</dbReference>
<feature type="domain" description="Erythromycin biosynthesis protein CIII-like C-terminal" evidence="1">
    <location>
        <begin position="291"/>
        <end position="403"/>
    </location>
</feature>
<dbReference type="GO" id="GO:0016758">
    <property type="term" value="F:hexosyltransferase activity"/>
    <property type="evidence" value="ECO:0007669"/>
    <property type="project" value="UniProtKB-ARBA"/>
</dbReference>
<dbReference type="PANTHER" id="PTHR48050:SF13">
    <property type="entry name" value="STEROL 3-BETA-GLUCOSYLTRANSFERASE UGT80A2"/>
    <property type="match status" value="1"/>
</dbReference>
<evidence type="ECO:0000313" key="2">
    <source>
        <dbReference type="EMBL" id="ORB49256.1"/>
    </source>
</evidence>
<dbReference type="CDD" id="cd03784">
    <property type="entry name" value="GT1_Gtf-like"/>
    <property type="match status" value="1"/>
</dbReference>
<dbReference type="Proteomes" id="UP000192534">
    <property type="component" value="Unassembled WGS sequence"/>
</dbReference>
<keyword evidence="2" id="KW-0808">Transferase</keyword>
<dbReference type="AlphaFoldDB" id="A0A1X0IMC1"/>
<dbReference type="Pfam" id="PF06722">
    <property type="entry name" value="EryCIII-like_C"/>
    <property type="match status" value="1"/>
</dbReference>
<gene>
    <name evidence="2" type="ORF">BST42_23700</name>
</gene>
<protein>
    <submittedName>
        <fullName evidence="2">Glycosyl transferase family 1</fullName>
    </submittedName>
</protein>
<name>A0A1X0IMC1_MYCRH</name>
<evidence type="ECO:0000259" key="1">
    <source>
        <dbReference type="Pfam" id="PF06722"/>
    </source>
</evidence>
<dbReference type="Gene3D" id="3.40.50.2000">
    <property type="entry name" value="Glycogen Phosphorylase B"/>
    <property type="match status" value="2"/>
</dbReference>
<organism evidence="2 3">
    <name type="scientific">Mycolicibacterium rhodesiae</name>
    <name type="common">Mycobacterium rhodesiae</name>
    <dbReference type="NCBI Taxonomy" id="36814"/>
    <lineage>
        <taxon>Bacteria</taxon>
        <taxon>Bacillati</taxon>
        <taxon>Actinomycetota</taxon>
        <taxon>Actinomycetes</taxon>
        <taxon>Mycobacteriales</taxon>
        <taxon>Mycobacteriaceae</taxon>
        <taxon>Mycolicibacterium</taxon>
    </lineage>
</organism>